<gene>
    <name evidence="1" type="ordered locus">DET0420</name>
</gene>
<dbReference type="EMBL" id="CP000027">
    <property type="protein sequence ID" value="AAW40298.1"/>
    <property type="molecule type" value="Genomic_DNA"/>
</dbReference>
<reference evidence="1 2" key="1">
    <citation type="journal article" date="2005" name="Science">
        <title>Genome sequence of the PCE-dechlorinating bacterium Dehalococcoides ethenogenes.</title>
        <authorList>
            <person name="Seshadri R."/>
            <person name="Adrian L."/>
            <person name="Fouts D.E."/>
            <person name="Eisen J.A."/>
            <person name="Phillippy A.M."/>
            <person name="Methe B.A."/>
            <person name="Ward N.L."/>
            <person name="Nelson W.C."/>
            <person name="Deboy R.T."/>
            <person name="Khouri H.M."/>
            <person name="Kolonay J.F."/>
            <person name="Dodson R.J."/>
            <person name="Daugherty S.C."/>
            <person name="Brinkac L.M."/>
            <person name="Sullivan S.A."/>
            <person name="Madupu R."/>
            <person name="Nelson K.E."/>
            <person name="Kang K.H."/>
            <person name="Impraim M."/>
            <person name="Tran K."/>
            <person name="Robinson J.M."/>
            <person name="Forberger H.A."/>
            <person name="Fraser C.M."/>
            <person name="Zinder S.H."/>
            <person name="Heidelberg J.F."/>
        </authorList>
    </citation>
    <scope>NUCLEOTIDE SEQUENCE [LARGE SCALE GENOMIC DNA]</scope>
    <source>
        <strain evidence="2">ATCC BAA-2266 / KCTC 15142 / 195</strain>
    </source>
</reference>
<evidence type="ECO:0000313" key="1">
    <source>
        <dbReference type="EMBL" id="AAW40298.1"/>
    </source>
</evidence>
<dbReference type="InParanoid" id="Q3Z9D4"/>
<dbReference type="Proteomes" id="UP000008289">
    <property type="component" value="Chromosome"/>
</dbReference>
<accession>Q3Z9D4</accession>
<dbReference type="HOGENOM" id="CLU_3355753_0_0_0"/>
<dbReference type="AlphaFoldDB" id="Q3Z9D4"/>
<organism evidence="1 2">
    <name type="scientific">Dehalococcoides mccartyi (strain ATCC BAA-2266 / KCTC 15142 / 195)</name>
    <name type="common">Dehalococcoides ethenogenes (strain 195)</name>
    <dbReference type="NCBI Taxonomy" id="243164"/>
    <lineage>
        <taxon>Bacteria</taxon>
        <taxon>Bacillati</taxon>
        <taxon>Chloroflexota</taxon>
        <taxon>Dehalococcoidia</taxon>
        <taxon>Dehalococcoidales</taxon>
        <taxon>Dehalococcoidaceae</taxon>
        <taxon>Dehalococcoides</taxon>
    </lineage>
</organism>
<sequence length="36" mass="4282">MQITPGRALFFQIKLQKHGHTDINIVDFVRNLFNLR</sequence>
<dbReference type="KEGG" id="det:DET0420"/>
<protein>
    <submittedName>
        <fullName evidence="1">Uncharacterized protein</fullName>
    </submittedName>
</protein>
<evidence type="ECO:0000313" key="2">
    <source>
        <dbReference type="Proteomes" id="UP000008289"/>
    </source>
</evidence>
<proteinExistence type="predicted"/>
<name>Q3Z9D4_DEHM1</name>
<keyword evidence="2" id="KW-1185">Reference proteome</keyword>
<dbReference type="STRING" id="243164.DET0420"/>